<feature type="coiled-coil region" evidence="1">
    <location>
        <begin position="198"/>
        <end position="268"/>
    </location>
</feature>
<dbReference type="InterPro" id="IPR031478">
    <property type="entry name" value="SPATA1_C"/>
</dbReference>
<protein>
    <submittedName>
        <fullName evidence="5">SPATA1_C domain-containing protein</fullName>
    </submittedName>
</protein>
<feature type="compositionally biased region" description="Basic and acidic residues" evidence="2">
    <location>
        <begin position="21"/>
        <end position="64"/>
    </location>
</feature>
<name>A0A1I8G1W5_9PLAT</name>
<dbReference type="InterPro" id="IPR039062">
    <property type="entry name" value="SPAT1"/>
</dbReference>
<organism evidence="4 5">
    <name type="scientific">Macrostomum lignano</name>
    <dbReference type="NCBI Taxonomy" id="282301"/>
    <lineage>
        <taxon>Eukaryota</taxon>
        <taxon>Metazoa</taxon>
        <taxon>Spiralia</taxon>
        <taxon>Lophotrochozoa</taxon>
        <taxon>Platyhelminthes</taxon>
        <taxon>Rhabditophora</taxon>
        <taxon>Macrostomorpha</taxon>
        <taxon>Macrostomida</taxon>
        <taxon>Macrostomidae</taxon>
        <taxon>Macrostomum</taxon>
    </lineage>
</organism>
<feature type="coiled-coil region" evidence="1">
    <location>
        <begin position="91"/>
        <end position="146"/>
    </location>
</feature>
<evidence type="ECO:0000256" key="2">
    <source>
        <dbReference type="SAM" id="MobiDB-lite"/>
    </source>
</evidence>
<dbReference type="Proteomes" id="UP000095280">
    <property type="component" value="Unplaced"/>
</dbReference>
<dbReference type="WBParaSite" id="maker-uti_cns_0000653-snap-gene-0.2-mRNA-1">
    <property type="protein sequence ID" value="maker-uti_cns_0000653-snap-gene-0.2-mRNA-1"/>
    <property type="gene ID" value="maker-uti_cns_0000653-snap-gene-0.2"/>
</dbReference>
<dbReference type="PANTHER" id="PTHR14421:SF3">
    <property type="entry name" value="SPERMATOGENESIS-ASSOCIATED PROTEIN 1"/>
    <property type="match status" value="1"/>
</dbReference>
<reference evidence="5" key="1">
    <citation type="submission" date="2016-11" db="UniProtKB">
        <authorList>
            <consortium name="WormBaseParasite"/>
        </authorList>
    </citation>
    <scope>IDENTIFICATION</scope>
</reference>
<evidence type="ECO:0000259" key="3">
    <source>
        <dbReference type="Pfam" id="PF15743"/>
    </source>
</evidence>
<evidence type="ECO:0000256" key="1">
    <source>
        <dbReference type="SAM" id="Coils"/>
    </source>
</evidence>
<feature type="region of interest" description="Disordered" evidence="2">
    <location>
        <begin position="21"/>
        <end position="72"/>
    </location>
</feature>
<accession>A0A1I8G1W5</accession>
<keyword evidence="4" id="KW-1185">Reference proteome</keyword>
<dbReference type="AlphaFoldDB" id="A0A1I8G1W5"/>
<evidence type="ECO:0000313" key="5">
    <source>
        <dbReference type="WBParaSite" id="maker-uti_cns_0000653-snap-gene-0.2-mRNA-1"/>
    </source>
</evidence>
<feature type="region of interest" description="Disordered" evidence="2">
    <location>
        <begin position="350"/>
        <end position="379"/>
    </location>
</feature>
<feature type="domain" description="Spermatogenesis-associated protein 1 C-terminal" evidence="3">
    <location>
        <begin position="105"/>
        <end position="231"/>
    </location>
</feature>
<keyword evidence="1" id="KW-0175">Coiled coil</keyword>
<dbReference type="Pfam" id="PF15743">
    <property type="entry name" value="SPATA1_C"/>
    <property type="match status" value="1"/>
</dbReference>
<evidence type="ECO:0000313" key="4">
    <source>
        <dbReference type="Proteomes" id="UP000095280"/>
    </source>
</evidence>
<proteinExistence type="predicted"/>
<sequence>IPHRERLRRLAEEARRLAELERRRAEDEERRRREEEERRRREEEERLRRLAEEEERRRREREDENAANSLIPNLLIEEATMIHDQEPEDPQEKLRREREELLQLLQKIRDDRLEIERRREDLMRRAKQLQSRMQNLRNQARDMWKKRYFEAKKQTVPLEEQTNKLREELEAYHKRMVGTMTSRVKEARNVDAPDATQQLNLRIQATRMQHEIEELQRRVDDSKMKLTAEVKASLGGFFEKFESNYPPADEEERKLMDAKAAKTRAKAAFTKGRNRLVQQLAAGGQDGAEVQQQATLMEKLFEAVTTELEKLSLAGNDLPLRRQTIKELENAEKDYGETVGLMTEFWKDRSRSEAAEREEQDRLAESEEQQRREEEQRKVQAAEHRALELEEVQRELERDYQQRHEQLAEELRRLKIVTGSTKAESPCERASPGSGLAEQSIGAEGDALKLIANLGHSEFAYKAALDRLEREYGGERRRLVLVLEDLDRFRPIVTESAPQLKKLADLVDVAVINLMEAGREAELDSNGLLHLRVQKKLPTDTLARYHRWVGENGRNDTLSALHQWLLREAEYQTVAMEAVHGVAAQNGPGAGKMEQSKKFSGMQRTETARTHFGAVAESTRADEQRKKNCRVCEGSHGAWECPKFVEMDVVKRWAVAHNDCRLNPERFSSYRRLRSVTAWVQRFISNCRLPRDERRLGDLEVEELQEAEDRILRVAQEEAFKA</sequence>
<dbReference type="PANTHER" id="PTHR14421">
    <property type="entry name" value="SPERMATOGENESIS-ASSOCIATED PROTEIN 1"/>
    <property type="match status" value="1"/>
</dbReference>